<dbReference type="CDD" id="cd02907">
    <property type="entry name" value="Macro_Af1521_BAL-like"/>
    <property type="match status" value="1"/>
</dbReference>
<reference evidence="13" key="2">
    <citation type="journal article" date="2021" name="Genome Biol. Evol.">
        <title>Developing a high-quality reference genome for a parasitic bivalve with doubly uniparental inheritance (Bivalvia: Unionida).</title>
        <authorList>
            <person name="Smith C.H."/>
        </authorList>
    </citation>
    <scope>NUCLEOTIDE SEQUENCE</scope>
    <source>
        <strain evidence="13">CHS0354</strain>
        <tissue evidence="13">Mantle</tissue>
    </source>
</reference>
<feature type="domain" description="PARP catalytic" evidence="11">
    <location>
        <begin position="2219"/>
        <end position="2421"/>
    </location>
</feature>
<dbReference type="InterPro" id="IPR057044">
    <property type="entry name" value="PARP14_KH_1"/>
</dbReference>
<keyword evidence="2 7" id="KW-0328">Glycosyltransferase</keyword>
<dbReference type="Gene3D" id="3.30.70.330">
    <property type="match status" value="5"/>
</dbReference>
<feature type="compositionally biased region" description="Basic and acidic residues" evidence="8">
    <location>
        <begin position="1794"/>
        <end position="1804"/>
    </location>
</feature>
<dbReference type="Proteomes" id="UP001195483">
    <property type="component" value="Unassembled WGS sequence"/>
</dbReference>
<dbReference type="PROSITE" id="PS50102">
    <property type="entry name" value="RRM"/>
    <property type="match status" value="4"/>
</dbReference>
<dbReference type="Pfam" id="PF00644">
    <property type="entry name" value="PARP"/>
    <property type="match status" value="1"/>
</dbReference>
<dbReference type="SMART" id="SM00360">
    <property type="entry name" value="RRM"/>
    <property type="match status" value="6"/>
</dbReference>
<dbReference type="InterPro" id="IPR000504">
    <property type="entry name" value="RRM_dom"/>
</dbReference>
<dbReference type="SUPFAM" id="SSF117839">
    <property type="entry name" value="WWE domain"/>
    <property type="match status" value="1"/>
</dbReference>
<dbReference type="GO" id="GO:0010629">
    <property type="term" value="P:negative regulation of gene expression"/>
    <property type="evidence" value="ECO:0007669"/>
    <property type="project" value="TreeGrafter"/>
</dbReference>
<dbReference type="GO" id="GO:0003723">
    <property type="term" value="F:RNA binding"/>
    <property type="evidence" value="ECO:0007669"/>
    <property type="project" value="UniProtKB-UniRule"/>
</dbReference>
<dbReference type="GO" id="GO:0003714">
    <property type="term" value="F:transcription corepressor activity"/>
    <property type="evidence" value="ECO:0007669"/>
    <property type="project" value="TreeGrafter"/>
</dbReference>
<dbReference type="InterPro" id="IPR035979">
    <property type="entry name" value="RBD_domain_sf"/>
</dbReference>
<dbReference type="PANTHER" id="PTHR14453">
    <property type="entry name" value="PARP/ZINC FINGER CCCH TYPE DOMAIN CONTAINING PROTEIN"/>
    <property type="match status" value="1"/>
</dbReference>
<dbReference type="EC" id="2.4.2.-" evidence="7"/>
<dbReference type="Gene3D" id="3.90.228.10">
    <property type="match status" value="1"/>
</dbReference>
<name>A0AAE0T8Y3_9BIVA</name>
<dbReference type="Gene3D" id="3.40.220.10">
    <property type="entry name" value="Leucine Aminopeptidase, subunit E, domain 1"/>
    <property type="match status" value="3"/>
</dbReference>
<dbReference type="CDD" id="cd01439">
    <property type="entry name" value="TCCD_inducible_PARP_like"/>
    <property type="match status" value="1"/>
</dbReference>
<feature type="domain" description="RRM" evidence="9">
    <location>
        <begin position="527"/>
        <end position="603"/>
    </location>
</feature>
<evidence type="ECO:0000256" key="6">
    <source>
        <dbReference type="PROSITE-ProRule" id="PRU00176"/>
    </source>
</evidence>
<evidence type="ECO:0000259" key="11">
    <source>
        <dbReference type="PROSITE" id="PS51059"/>
    </source>
</evidence>
<dbReference type="GO" id="GO:0003950">
    <property type="term" value="F:NAD+ poly-ADP-ribosyltransferase activity"/>
    <property type="evidence" value="ECO:0007669"/>
    <property type="project" value="UniProtKB-UniRule"/>
</dbReference>
<feature type="region of interest" description="Disordered" evidence="8">
    <location>
        <begin position="129"/>
        <end position="150"/>
    </location>
</feature>
<dbReference type="InterPro" id="IPR002589">
    <property type="entry name" value="Macro_dom"/>
</dbReference>
<dbReference type="InterPro" id="IPR037197">
    <property type="entry name" value="WWE_dom_sf"/>
</dbReference>
<dbReference type="Pfam" id="PF23084">
    <property type="entry name" value="KH_PARP14_1"/>
    <property type="match status" value="1"/>
</dbReference>
<feature type="compositionally biased region" description="Basic and acidic residues" evidence="8">
    <location>
        <begin position="328"/>
        <end position="340"/>
    </location>
</feature>
<dbReference type="Pfam" id="PF23085">
    <property type="entry name" value="RRM_PARP14_3"/>
    <property type="match status" value="4"/>
</dbReference>
<dbReference type="GO" id="GO:0005737">
    <property type="term" value="C:cytoplasm"/>
    <property type="evidence" value="ECO:0007669"/>
    <property type="project" value="TreeGrafter"/>
</dbReference>
<dbReference type="SUPFAM" id="SSF52949">
    <property type="entry name" value="Macro domain-like"/>
    <property type="match status" value="3"/>
</dbReference>
<dbReference type="InterPro" id="IPR004170">
    <property type="entry name" value="WWE_dom"/>
</dbReference>
<feature type="compositionally biased region" description="Basic and acidic residues" evidence="8">
    <location>
        <begin position="302"/>
        <end position="314"/>
    </location>
</feature>
<evidence type="ECO:0000256" key="2">
    <source>
        <dbReference type="ARBA" id="ARBA00022676"/>
    </source>
</evidence>
<dbReference type="FunFam" id="3.90.228.10:FF:000008">
    <property type="entry name" value="Poly [ADP-ribose] polymerase"/>
    <property type="match status" value="1"/>
</dbReference>
<evidence type="ECO:0000256" key="4">
    <source>
        <dbReference type="ARBA" id="ARBA00023027"/>
    </source>
</evidence>
<keyword evidence="4 7" id="KW-0520">NAD</keyword>
<feature type="domain" description="Macro" evidence="12">
    <location>
        <begin position="1386"/>
        <end position="1569"/>
    </location>
</feature>
<reference evidence="13" key="1">
    <citation type="journal article" date="2021" name="Genome Biol. Evol.">
        <title>A High-Quality Reference Genome for a Parasitic Bivalve with Doubly Uniparental Inheritance (Bivalvia: Unionida).</title>
        <authorList>
            <person name="Smith C.H."/>
        </authorList>
    </citation>
    <scope>NUCLEOTIDE SEQUENCE</scope>
    <source>
        <strain evidence="13">CHS0354</strain>
    </source>
</reference>
<evidence type="ECO:0000313" key="14">
    <source>
        <dbReference type="Proteomes" id="UP001195483"/>
    </source>
</evidence>
<feature type="domain" description="WWE" evidence="10">
    <location>
        <begin position="2129"/>
        <end position="2209"/>
    </location>
</feature>
<keyword evidence="5" id="KW-0539">Nucleus</keyword>
<dbReference type="Gene3D" id="3.30.720.50">
    <property type="match status" value="1"/>
</dbReference>
<evidence type="ECO:0000259" key="12">
    <source>
        <dbReference type="PROSITE" id="PS51154"/>
    </source>
</evidence>
<dbReference type="CDD" id="cd12547">
    <property type="entry name" value="RRM1_2_PAR10"/>
    <property type="match status" value="4"/>
</dbReference>
<dbReference type="PROSITE" id="PS51154">
    <property type="entry name" value="MACRO"/>
    <property type="match status" value="3"/>
</dbReference>
<dbReference type="InterPro" id="IPR012677">
    <property type="entry name" value="Nucleotide-bd_a/b_plait_sf"/>
</dbReference>
<evidence type="ECO:0000256" key="5">
    <source>
        <dbReference type="ARBA" id="ARBA00023242"/>
    </source>
</evidence>
<proteinExistence type="predicted"/>
<dbReference type="InterPro" id="IPR034464">
    <property type="entry name" value="PAR10_RRM1_2"/>
</dbReference>
<evidence type="ECO:0000259" key="9">
    <source>
        <dbReference type="PROSITE" id="PS50102"/>
    </source>
</evidence>
<protein>
    <recommendedName>
        <fullName evidence="7">Poly [ADP-ribose] polymerase</fullName>
        <shortName evidence="7">PARP</shortName>
        <ecNumber evidence="7">2.4.2.-</ecNumber>
    </recommendedName>
</protein>
<evidence type="ECO:0000313" key="13">
    <source>
        <dbReference type="EMBL" id="KAK3606057.1"/>
    </source>
</evidence>
<dbReference type="SUPFAM" id="SSF56399">
    <property type="entry name" value="ADP-ribosylation"/>
    <property type="match status" value="1"/>
</dbReference>
<accession>A0AAE0T8Y3</accession>
<feature type="region of interest" description="Disordered" evidence="8">
    <location>
        <begin position="1576"/>
        <end position="1610"/>
    </location>
</feature>
<keyword evidence="14" id="KW-1185">Reference proteome</keyword>
<feature type="compositionally biased region" description="Low complexity" evidence="8">
    <location>
        <begin position="1588"/>
        <end position="1604"/>
    </location>
</feature>
<evidence type="ECO:0000256" key="1">
    <source>
        <dbReference type="ARBA" id="ARBA00004123"/>
    </source>
</evidence>
<evidence type="ECO:0000256" key="8">
    <source>
        <dbReference type="SAM" id="MobiDB-lite"/>
    </source>
</evidence>
<dbReference type="PANTHER" id="PTHR14453:SF67">
    <property type="entry name" value="POLY [ADP-RIBOSE] POLYMERASE"/>
    <property type="match status" value="1"/>
</dbReference>
<feature type="domain" description="RRM" evidence="9">
    <location>
        <begin position="445"/>
        <end position="518"/>
    </location>
</feature>
<feature type="domain" description="RRM" evidence="9">
    <location>
        <begin position="807"/>
        <end position="895"/>
    </location>
</feature>
<dbReference type="InterPro" id="IPR043472">
    <property type="entry name" value="Macro_dom-like"/>
</dbReference>
<dbReference type="SUPFAM" id="SSF54928">
    <property type="entry name" value="RNA-binding domain, RBD"/>
    <property type="match status" value="3"/>
</dbReference>
<sequence length="2421" mass="271460">MSNNLHERGPFCVALEDTLPYFATHDILEVMNEFNPQSAVAVTDNKWIVSLKTRTDAENAIRAGQISVLNKEEGECIVFIRACRQDEIPGLLKQTESEDDKLGYLGGGQATTMPDSNEKVEFRPGLSSVQINTSSDPFTTGTPPRQHNPAMQQQSFGYEHSPMGQRGMNILPQKNDNLVHQFQASAQHGFQPPGSSFLPPWGPNPPYLPNQNFQYYYGLPGQQPISSHGQAPYYSAQYPGYPLNYPANPYQQGGGHYPQYYQASAKDLSKNENDESVSPAESRSPSQSAARSKYMDNENEDVEVKNESVLKELSEVQQQRRRGFPITGKDDEQKQHKEKDEQIMTTASRKLKVSDIPQGVSCDAIQLLFENEKRSGGGEVKDLHFDTDSTTAIIEFEDPSVIDRVLQKLPLAIQGKQLKIEIYKEVDESEKVVGDDDEHNDLPKTTVEVRGFSQDTSTDALEMYFENTKRSGGGPIRNIEWKDEVALITFDSEADTNAVLQKSHKLGGMDLDVKLYVPPQPVPMYQDKLLISGLNEKITEDCLINFLEARGGVSPVAIFFAEEDDKQKALVTFESPPDLKKLQDACQKKKLEGATLVISQVPISRCVLVTNLATKTSEDTVHLYFENTRRSGGGPVEKVEMNKEAGTCLIHFHDLHVLDSVLGREHKLDNSQIELQLFHPCLSKTTNVENNGKLKKPESVSINAVSKQSQKLTGMNMDAKPRKPIPMYADKLLITGLNEKITEDCLINFLEARSGVSPTEILYAEDDEQNALVSFESPPDVQKLQDACQRKKLEGATLVISQVPISRCVLVTNLATKTSEDTVHLYFENARRSGGGPVEKVEMNKKAGECLIFFEDLNVVDSVLGRKHTLDNSDIKLQLFNPCIGRTTSVENRGKFQNPDSFVFKVNVHILAFFKQVPNAKVRLEQEMSKAHGRLVVPSDNSDRLEVFPMLTAEIEGVKRLAKTWKNTAEQKLEEYIKQLDCFEHQIIPDLWLSIVTNLQRVQIPNPEDVIVCTDQPHNIIRIVGFKDMVGHVSNNLKQIIEEGEKELELKKQQTSDTKILPKREIDFLSAVNFPDKVHKKCRDVKCTVQQKDYKIVFEGMLHDIKQAQLLMYETIQTMAKFSMPDYSRSKMELLAMKETCDYIRQKLEEKGYLGIWEIDGSCVIVYDVSDQKANEGIQIIKKCLVENTINMTPEQSGVIKSDAWKAMVADINRQHQGHTIIHVHAQNSTVEIIAIDQYAGKIIETVQDFLSSNALYKQIVTVDPHKIRYLEQWKKPQIDEICKSQQKNMVTVDFSQGVIMLQGTQKGLREAENKMSTLLKQVCYKQTSIEKPGICKYLCSDKGEELIKHIENVNKCTIDLTNQEDDQTSLEESQLELQKHLQHPVECLSCKVVGGRTMSVFHGDITDLDIHILINPCNKMLDHSGGLAKTIVEKGGAVILSECSQLRRQKLMDGDVVFTKGGNLICKVVAHCVSPIWQGGNDNEEEYLKEVVLKSLEETERRRLPSIGIPAIGTGIFGWPMSLATLVIVRTVQEYFQDNSNSVVKNVCLCDLDAQHVKSFIDAVKKAFPTGDLTFHEDPSQTATTDSSFVRTSSGGSPSSSLSDARTGTSAHRIKVVKGEMARQQADALVNTTSISLNLSHGAVSASLLEVGGQLLQEECTRKYPHGIKHGDVAITGAGELRCACVLHGCLPDWNDDGSTLLILKTFVNNCLSEADRMKMTSIAFPALGTGTLKYPKDVVAREMFNCVSDFFTKNADTSLDAVHFVVYQKDLETLMAFEKEEKEFLKQLTSTRKQDGSAEDQKKRRRSRQAYSEVSTISSIPQSSEFVQVPQVKIISGDITTCSVDAIVNPTDATVCLEGGVSTAILRKAGAELKEMCSTLGKEMKKKGFVVTPGFSLLCDYIIHVNVRSKQYGWKEIILKCLEEAVKRKLKTIAFPALGTGQVGGNPEEIGKALFEATCEIIQAGTSNLQEIQMVVFQSEMVSKIEEGIKSARESIPKTSNWWQNIKGFFGYGKETSSVQPQVLRVDAMKAFIHICADSENVIEDAVDSLESNFNKELAIDSITDDVLKRLSEDKVSEIEKIGMIHHAMIKVEKRLGRVRIEGLLVDVGKVKSEVLNLMRDIEKMENKEKQAAMLLQLVQWYYIEITEDGQELVEYSKDINATIEEAYQRKEKILRLRADVPIIIDFDTLEEYPVTDPDDRVKVLRKDKIKDSVSEIPPQWDSMDKDNLRLILLQPASKEYTDVASLFMATVRKENTTASVPIAKIERIQNRTLYAQYQSKKKLIDEMNPGQTNERELWHGTAGQAVDSINVHGFNRSFCGKNATKYGDGVYFAKESYYSARDLYSPLDTAGNKRMYLTKVLTGKYTLGTQGMRVPPPLVPGRPELHDSVVDDINTPFIFVIFHDTQAYPEYLITFKWN</sequence>
<reference evidence="13" key="3">
    <citation type="submission" date="2023-05" db="EMBL/GenBank/DDBJ databases">
        <authorList>
            <person name="Smith C.H."/>
        </authorList>
    </citation>
    <scope>NUCLEOTIDE SEQUENCE</scope>
    <source>
        <strain evidence="13">CHS0354</strain>
        <tissue evidence="13">Mantle</tissue>
    </source>
</reference>
<dbReference type="GO" id="GO:0005634">
    <property type="term" value="C:nucleus"/>
    <property type="evidence" value="ECO:0007669"/>
    <property type="project" value="UniProtKB-SubCell"/>
</dbReference>
<feature type="region of interest" description="Disordered" evidence="8">
    <location>
        <begin position="268"/>
        <end position="340"/>
    </location>
</feature>
<keyword evidence="3 7" id="KW-0808">Transferase</keyword>
<feature type="domain" description="Macro" evidence="12">
    <location>
        <begin position="1602"/>
        <end position="1787"/>
    </location>
</feature>
<organism evidence="13 14">
    <name type="scientific">Potamilus streckersoni</name>
    <dbReference type="NCBI Taxonomy" id="2493646"/>
    <lineage>
        <taxon>Eukaryota</taxon>
        <taxon>Metazoa</taxon>
        <taxon>Spiralia</taxon>
        <taxon>Lophotrochozoa</taxon>
        <taxon>Mollusca</taxon>
        <taxon>Bivalvia</taxon>
        <taxon>Autobranchia</taxon>
        <taxon>Heteroconchia</taxon>
        <taxon>Palaeoheterodonta</taxon>
        <taxon>Unionida</taxon>
        <taxon>Unionoidea</taxon>
        <taxon>Unionidae</taxon>
        <taxon>Ambleminae</taxon>
        <taxon>Lampsilini</taxon>
        <taxon>Potamilus</taxon>
    </lineage>
</organism>
<dbReference type="EMBL" id="JAEAOA010000444">
    <property type="protein sequence ID" value="KAK3606057.1"/>
    <property type="molecule type" value="Genomic_DNA"/>
</dbReference>
<evidence type="ECO:0000259" key="10">
    <source>
        <dbReference type="PROSITE" id="PS50918"/>
    </source>
</evidence>
<dbReference type="InterPro" id="IPR052056">
    <property type="entry name" value="Mono-ARTD/PARP"/>
</dbReference>
<gene>
    <name evidence="13" type="ORF">CHS0354_006402</name>
</gene>
<feature type="domain" description="RRM" evidence="9">
    <location>
        <begin position="349"/>
        <end position="425"/>
    </location>
</feature>
<comment type="subcellular location">
    <subcellularLocation>
        <location evidence="1">Nucleus</location>
    </subcellularLocation>
</comment>
<evidence type="ECO:0000256" key="7">
    <source>
        <dbReference type="RuleBase" id="RU362114"/>
    </source>
</evidence>
<feature type="region of interest" description="Disordered" evidence="8">
    <location>
        <begin position="1790"/>
        <end position="1817"/>
    </location>
</feature>
<dbReference type="PROSITE" id="PS50918">
    <property type="entry name" value="WWE"/>
    <property type="match status" value="1"/>
</dbReference>
<feature type="compositionally biased region" description="Polar residues" evidence="8">
    <location>
        <begin position="279"/>
        <end position="290"/>
    </location>
</feature>
<keyword evidence="6" id="KW-0694">RNA-binding</keyword>
<evidence type="ECO:0000256" key="3">
    <source>
        <dbReference type="ARBA" id="ARBA00022679"/>
    </source>
</evidence>
<feature type="domain" description="Macro" evidence="12">
    <location>
        <begin position="1821"/>
        <end position="1995"/>
    </location>
</feature>
<dbReference type="InterPro" id="IPR012317">
    <property type="entry name" value="Poly(ADP-ribose)pol_cat_dom"/>
</dbReference>
<dbReference type="Pfam" id="PF01661">
    <property type="entry name" value="Macro"/>
    <property type="match status" value="3"/>
</dbReference>
<comment type="caution">
    <text evidence="13">The sequence shown here is derived from an EMBL/GenBank/DDBJ whole genome shotgun (WGS) entry which is preliminary data.</text>
</comment>
<dbReference type="PROSITE" id="PS51059">
    <property type="entry name" value="PARP_CATALYTIC"/>
    <property type="match status" value="1"/>
</dbReference>
<dbReference type="SMART" id="SM00506">
    <property type="entry name" value="A1pp"/>
    <property type="match status" value="3"/>
</dbReference>